<gene>
    <name evidence="1" type="ORF">GSPATT00039264001</name>
</gene>
<dbReference type="InParanoid" id="A0D4L9"/>
<name>A0D4L9_PARTE</name>
<dbReference type="AlphaFoldDB" id="A0D4L9"/>
<dbReference type="EMBL" id="CT868295">
    <property type="protein sequence ID" value="CAK77986.1"/>
    <property type="molecule type" value="Genomic_DNA"/>
</dbReference>
<protein>
    <recommendedName>
        <fullName evidence="3">Ribosomal protein S4</fullName>
    </recommendedName>
</protein>
<dbReference type="HOGENOM" id="CLU_2563356_0_0_1"/>
<dbReference type="GeneID" id="5031168"/>
<evidence type="ECO:0000313" key="2">
    <source>
        <dbReference type="Proteomes" id="UP000000600"/>
    </source>
</evidence>
<dbReference type="Proteomes" id="UP000000600">
    <property type="component" value="Unassembled WGS sequence"/>
</dbReference>
<evidence type="ECO:0000313" key="1">
    <source>
        <dbReference type="EMBL" id="CAK77986.1"/>
    </source>
</evidence>
<sequence>MKKGGLQINSKKIRSLSLITKLSYTTQKRSTRGNFKKGHKVILEIKKGRTSEIKEIKIEGLIKREDKYLQLYQKVISLTQST</sequence>
<organism evidence="1 2">
    <name type="scientific">Paramecium tetraurelia</name>
    <dbReference type="NCBI Taxonomy" id="5888"/>
    <lineage>
        <taxon>Eukaryota</taxon>
        <taxon>Sar</taxon>
        <taxon>Alveolata</taxon>
        <taxon>Ciliophora</taxon>
        <taxon>Intramacronucleata</taxon>
        <taxon>Oligohymenophorea</taxon>
        <taxon>Peniculida</taxon>
        <taxon>Parameciidae</taxon>
        <taxon>Paramecium</taxon>
    </lineage>
</organism>
<dbReference type="RefSeq" id="XP_001445383.1">
    <property type="nucleotide sequence ID" value="XM_001445346.1"/>
</dbReference>
<dbReference type="KEGG" id="ptm:GSPATT00039264001"/>
<accession>A0D4L9</accession>
<proteinExistence type="predicted"/>
<reference evidence="1 2" key="1">
    <citation type="journal article" date="2006" name="Nature">
        <title>Global trends of whole-genome duplications revealed by the ciliate Paramecium tetraurelia.</title>
        <authorList>
            <consortium name="Genoscope"/>
            <person name="Aury J.-M."/>
            <person name="Jaillon O."/>
            <person name="Duret L."/>
            <person name="Noel B."/>
            <person name="Jubin C."/>
            <person name="Porcel B.M."/>
            <person name="Segurens B."/>
            <person name="Daubin V."/>
            <person name="Anthouard V."/>
            <person name="Aiach N."/>
            <person name="Arnaiz O."/>
            <person name="Billaut A."/>
            <person name="Beisson J."/>
            <person name="Blanc I."/>
            <person name="Bouhouche K."/>
            <person name="Camara F."/>
            <person name="Duharcourt S."/>
            <person name="Guigo R."/>
            <person name="Gogendeau D."/>
            <person name="Katinka M."/>
            <person name="Keller A.-M."/>
            <person name="Kissmehl R."/>
            <person name="Klotz C."/>
            <person name="Koll F."/>
            <person name="Le Moue A."/>
            <person name="Lepere C."/>
            <person name="Malinsky S."/>
            <person name="Nowacki M."/>
            <person name="Nowak J.K."/>
            <person name="Plattner H."/>
            <person name="Poulain J."/>
            <person name="Ruiz F."/>
            <person name="Serrano V."/>
            <person name="Zagulski M."/>
            <person name="Dessen P."/>
            <person name="Betermier M."/>
            <person name="Weissenbach J."/>
            <person name="Scarpelli C."/>
            <person name="Schachter V."/>
            <person name="Sperling L."/>
            <person name="Meyer E."/>
            <person name="Cohen J."/>
            <person name="Wincker P."/>
        </authorList>
    </citation>
    <scope>NUCLEOTIDE SEQUENCE [LARGE SCALE GENOMIC DNA]</scope>
    <source>
        <strain evidence="1 2">Stock d4-2</strain>
    </source>
</reference>
<evidence type="ECO:0008006" key="3">
    <source>
        <dbReference type="Google" id="ProtNLM"/>
    </source>
</evidence>
<keyword evidence="2" id="KW-1185">Reference proteome</keyword>